<dbReference type="VEuPathDB" id="FungiDB:FUN_010136"/>
<dbReference type="Pfam" id="PF00271">
    <property type="entry name" value="Helicase_C"/>
    <property type="match status" value="1"/>
</dbReference>
<dbReference type="PANTHER" id="PTHR13710">
    <property type="entry name" value="DNA HELICASE RECQ FAMILY MEMBER"/>
    <property type="match status" value="1"/>
</dbReference>
<keyword evidence="6" id="KW-1185">Reference proteome</keyword>
<proteinExistence type="inferred from homology"/>
<dbReference type="Proteomes" id="UP000234323">
    <property type="component" value="Unassembled WGS sequence"/>
</dbReference>
<dbReference type="VEuPathDB" id="FungiDB:RhiirFUN_025708"/>
<dbReference type="PANTHER" id="PTHR13710:SF154">
    <property type="entry name" value="RECQ HELICASE, PUTATIVE (AFU_ORTHOLOGUE AFUA_6G14720)-RELATED"/>
    <property type="match status" value="1"/>
</dbReference>
<accession>A0A2I1HFQ6</accession>
<dbReference type="EMBL" id="LLXI01002661">
    <property type="protein sequence ID" value="PKY57712.1"/>
    <property type="molecule type" value="Genomic_DNA"/>
</dbReference>
<protein>
    <recommendedName>
        <fullName evidence="3">DNA 3'-5' helicase</fullName>
        <ecNumber evidence="3">5.6.2.4</ecNumber>
    </recommendedName>
</protein>
<organism evidence="5 6">
    <name type="scientific">Rhizophagus irregularis</name>
    <dbReference type="NCBI Taxonomy" id="588596"/>
    <lineage>
        <taxon>Eukaryota</taxon>
        <taxon>Fungi</taxon>
        <taxon>Fungi incertae sedis</taxon>
        <taxon>Mucoromycota</taxon>
        <taxon>Glomeromycotina</taxon>
        <taxon>Glomeromycetes</taxon>
        <taxon>Glomerales</taxon>
        <taxon>Glomeraceae</taxon>
        <taxon>Rhizophagus</taxon>
    </lineage>
</organism>
<gene>
    <name evidence="5" type="ORF">RhiirA4_331636</name>
</gene>
<comment type="catalytic activity">
    <reaction evidence="2">
        <text>Couples ATP hydrolysis with the unwinding of duplex DNA by translocating in the 3'-5' direction.</text>
        <dbReference type="EC" id="5.6.2.4"/>
    </reaction>
</comment>
<evidence type="ECO:0000313" key="6">
    <source>
        <dbReference type="Proteomes" id="UP000234323"/>
    </source>
</evidence>
<comment type="caution">
    <text evidence="5">The sequence shown here is derived from an EMBL/GenBank/DDBJ whole genome shotgun (WGS) entry which is preliminary data.</text>
</comment>
<dbReference type="GO" id="GO:0009378">
    <property type="term" value="F:four-way junction helicase activity"/>
    <property type="evidence" value="ECO:0007669"/>
    <property type="project" value="TreeGrafter"/>
</dbReference>
<dbReference type="GO" id="GO:0005737">
    <property type="term" value="C:cytoplasm"/>
    <property type="evidence" value="ECO:0007669"/>
    <property type="project" value="TreeGrafter"/>
</dbReference>
<reference evidence="5 6" key="1">
    <citation type="submission" date="2015-10" db="EMBL/GenBank/DDBJ databases">
        <title>Genome analyses suggest a sexual origin of heterokaryosis in a supposedly ancient asexual fungus.</title>
        <authorList>
            <person name="Ropars J."/>
            <person name="Sedzielewska K."/>
            <person name="Noel J."/>
            <person name="Charron P."/>
            <person name="Farinelli L."/>
            <person name="Marton T."/>
            <person name="Kruger M."/>
            <person name="Pelin A."/>
            <person name="Brachmann A."/>
            <person name="Corradi N."/>
        </authorList>
    </citation>
    <scope>NUCLEOTIDE SEQUENCE [LARGE SCALE GENOMIC DNA]</scope>
    <source>
        <strain evidence="5 6">A4</strain>
    </source>
</reference>
<comment type="similarity">
    <text evidence="1">Belongs to the helicase family. RecQ subfamily.</text>
</comment>
<evidence type="ECO:0000256" key="2">
    <source>
        <dbReference type="ARBA" id="ARBA00034617"/>
    </source>
</evidence>
<feature type="domain" description="Helicase C-terminal" evidence="4">
    <location>
        <begin position="50"/>
        <end position="187"/>
    </location>
</feature>
<name>A0A2I1HFQ6_9GLOM</name>
<dbReference type="GO" id="GO:0043138">
    <property type="term" value="F:3'-5' DNA helicase activity"/>
    <property type="evidence" value="ECO:0007669"/>
    <property type="project" value="UniProtKB-EC"/>
</dbReference>
<dbReference type="Gene3D" id="3.40.50.300">
    <property type="entry name" value="P-loop containing nucleotide triphosphate hydrolases"/>
    <property type="match status" value="1"/>
</dbReference>
<dbReference type="SMART" id="SM00490">
    <property type="entry name" value="HELICc"/>
    <property type="match status" value="1"/>
</dbReference>
<dbReference type="InterPro" id="IPR027417">
    <property type="entry name" value="P-loop_NTPase"/>
</dbReference>
<dbReference type="VEuPathDB" id="FungiDB:RhiirFUN_025707"/>
<evidence type="ECO:0000313" key="5">
    <source>
        <dbReference type="EMBL" id="PKY57712.1"/>
    </source>
</evidence>
<dbReference type="PROSITE" id="PS51194">
    <property type="entry name" value="HELICASE_CTER"/>
    <property type="match status" value="1"/>
</dbReference>
<dbReference type="GO" id="GO:0005694">
    <property type="term" value="C:chromosome"/>
    <property type="evidence" value="ECO:0007669"/>
    <property type="project" value="TreeGrafter"/>
</dbReference>
<feature type="non-terminal residue" evidence="5">
    <location>
        <position position="1"/>
    </location>
</feature>
<dbReference type="InterPro" id="IPR001650">
    <property type="entry name" value="Helicase_C-like"/>
</dbReference>
<evidence type="ECO:0000256" key="1">
    <source>
        <dbReference type="ARBA" id="ARBA00005446"/>
    </source>
</evidence>
<keyword evidence="5" id="KW-0378">Hydrolase</keyword>
<evidence type="ECO:0000259" key="4">
    <source>
        <dbReference type="PROSITE" id="PS51194"/>
    </source>
</evidence>
<dbReference type="GO" id="GO:0000724">
    <property type="term" value="P:double-strand break repair via homologous recombination"/>
    <property type="evidence" value="ECO:0007669"/>
    <property type="project" value="TreeGrafter"/>
</dbReference>
<dbReference type="VEuPathDB" id="FungiDB:RhiirA1_355052"/>
<dbReference type="GO" id="GO:0016787">
    <property type="term" value="F:hydrolase activity"/>
    <property type="evidence" value="ECO:0007669"/>
    <property type="project" value="UniProtKB-KW"/>
</dbReference>
<evidence type="ECO:0000256" key="3">
    <source>
        <dbReference type="ARBA" id="ARBA00034808"/>
    </source>
</evidence>
<sequence>LALTATCSPEDAAKIETVLERPNMKVIRSPIIHRQDIALEVQPKPIGKKKLYQAVFNLLDNHEGRVIIFSATIQHCIDITDELRKAFDPSIVAMYHGKMSSSEQTATSNAWKNGIIKIMSATSAFGMGINVSDVTLIIHTTLPLSNEQYVQEIGRAGRLGQGSKAIMFYSRGDIRTLLAIIGGGQEK</sequence>
<dbReference type="EC" id="5.6.2.4" evidence="3"/>
<dbReference type="SUPFAM" id="SSF52540">
    <property type="entry name" value="P-loop containing nucleoside triphosphate hydrolases"/>
    <property type="match status" value="1"/>
</dbReference>
<dbReference type="AlphaFoldDB" id="A0A2I1HFQ6"/>